<dbReference type="SUPFAM" id="SSF56801">
    <property type="entry name" value="Acetyl-CoA synthetase-like"/>
    <property type="match status" value="1"/>
</dbReference>
<dbReference type="AlphaFoldDB" id="A0A6J4S1S0"/>
<sequence length="478" mass="50534">MTRDHTRVPCPLRSAALASPEAAAVAGPGWTVSYTELDRRVSAAGRRIGEFGIEPGGRVALYLPKSLDYVVLLLALIRTGLVACPVSTRLPAGAVAPLLEEAGCSALISDAIGPIGAAGEAPALDPGTLLDGAENERPQEPLDVPLDRPATVVFTSGSTGAPKAALHSFGNHYYSALGSNENIALRTDDRWLHSLPLYHVGGLSILFRCLLVGATVALPKPEAAIGESIPVLGATHVSLVSTQLLRLLREDADLSSLKAVLMGGGPIPPSLVGGAANRSLPVHTSYGLTEMASQVTTTPPGASRERLYTAGRVLAHREVRLSEDGEILVRGRTLFAGYVQDGEPNRPLDGEGWFRTGDLGEMDAGGYLRVAGRRDNLFVTGGENVQPEEIEEALGRIEGVQEAVVVPVPDPEFGARPVAFVRMLDAANPPPNLAGSLGALLPRFKVPDAFYPWPDGAPRAVMKTNRAFFREHARRIHG</sequence>
<keyword evidence="4" id="KW-0547">Nucleotide-binding</keyword>
<organism evidence="8">
    <name type="scientific">uncultured Rubrobacteraceae bacterium</name>
    <dbReference type="NCBI Taxonomy" id="349277"/>
    <lineage>
        <taxon>Bacteria</taxon>
        <taxon>Bacillati</taxon>
        <taxon>Actinomycetota</taxon>
        <taxon>Rubrobacteria</taxon>
        <taxon>Rubrobacterales</taxon>
        <taxon>Rubrobacteraceae</taxon>
        <taxon>environmental samples</taxon>
    </lineage>
</organism>
<dbReference type="EC" id="6.2.1.26" evidence="8"/>
<feature type="domain" description="AMP-dependent synthetase/ligase" evidence="6">
    <location>
        <begin position="14"/>
        <end position="338"/>
    </location>
</feature>
<dbReference type="PANTHER" id="PTHR43201">
    <property type="entry name" value="ACYL-COA SYNTHETASE"/>
    <property type="match status" value="1"/>
</dbReference>
<feature type="domain" description="AMP-binding enzyme C-terminal" evidence="7">
    <location>
        <begin position="389"/>
        <end position="450"/>
    </location>
</feature>
<dbReference type="GO" id="GO:0006631">
    <property type="term" value="P:fatty acid metabolic process"/>
    <property type="evidence" value="ECO:0007669"/>
    <property type="project" value="TreeGrafter"/>
</dbReference>
<dbReference type="Gene3D" id="3.40.50.12780">
    <property type="entry name" value="N-terminal domain of ligase-like"/>
    <property type="match status" value="1"/>
</dbReference>
<dbReference type="GO" id="GO:0009234">
    <property type="term" value="P:menaquinone biosynthetic process"/>
    <property type="evidence" value="ECO:0007669"/>
    <property type="project" value="UniProtKB-KW"/>
</dbReference>
<name>A0A6J4S1S0_9ACTN</name>
<dbReference type="EMBL" id="CADCVH010000127">
    <property type="protein sequence ID" value="CAA9480756.1"/>
    <property type="molecule type" value="Genomic_DNA"/>
</dbReference>
<dbReference type="GO" id="GO:0008756">
    <property type="term" value="F:o-succinylbenzoate-CoA ligase activity"/>
    <property type="evidence" value="ECO:0007669"/>
    <property type="project" value="UniProtKB-EC"/>
</dbReference>
<dbReference type="Pfam" id="PF13193">
    <property type="entry name" value="AMP-binding_C"/>
    <property type="match status" value="1"/>
</dbReference>
<dbReference type="Pfam" id="PF00501">
    <property type="entry name" value="AMP-binding"/>
    <property type="match status" value="1"/>
</dbReference>
<dbReference type="InterPro" id="IPR045851">
    <property type="entry name" value="AMP-bd_C_sf"/>
</dbReference>
<evidence type="ECO:0000313" key="8">
    <source>
        <dbReference type="EMBL" id="CAA9480756.1"/>
    </source>
</evidence>
<keyword evidence="2" id="KW-0474">Menaquinone biosynthesis</keyword>
<dbReference type="PROSITE" id="PS00455">
    <property type="entry name" value="AMP_BINDING"/>
    <property type="match status" value="1"/>
</dbReference>
<accession>A0A6J4S1S0</accession>
<evidence type="ECO:0000259" key="7">
    <source>
        <dbReference type="Pfam" id="PF13193"/>
    </source>
</evidence>
<evidence type="ECO:0000259" key="6">
    <source>
        <dbReference type="Pfam" id="PF00501"/>
    </source>
</evidence>
<gene>
    <name evidence="8" type="ORF">AVDCRST_MAG02-4518</name>
</gene>
<reference evidence="8" key="1">
    <citation type="submission" date="2020-02" db="EMBL/GenBank/DDBJ databases">
        <authorList>
            <person name="Meier V. D."/>
        </authorList>
    </citation>
    <scope>NUCLEOTIDE SEQUENCE</scope>
    <source>
        <strain evidence="8">AVDCRST_MAG02</strain>
    </source>
</reference>
<dbReference type="InterPro" id="IPR000873">
    <property type="entry name" value="AMP-dep_synth/lig_dom"/>
</dbReference>
<dbReference type="CDD" id="cd17630">
    <property type="entry name" value="OSB_MenE-like"/>
    <property type="match status" value="1"/>
</dbReference>
<dbReference type="InterPro" id="IPR020845">
    <property type="entry name" value="AMP-binding_CS"/>
</dbReference>
<dbReference type="NCBIfam" id="TIGR01923">
    <property type="entry name" value="menE"/>
    <property type="match status" value="1"/>
</dbReference>
<protein>
    <submittedName>
        <fullName evidence="8">O-succinylbenzoic acid--CoA ligase</fullName>
        <ecNumber evidence="8">6.2.1.26</ecNumber>
    </submittedName>
</protein>
<dbReference type="GO" id="GO:0005524">
    <property type="term" value="F:ATP binding"/>
    <property type="evidence" value="ECO:0007669"/>
    <property type="project" value="UniProtKB-KW"/>
</dbReference>
<dbReference type="InterPro" id="IPR010192">
    <property type="entry name" value="MenE"/>
</dbReference>
<dbReference type="Gene3D" id="3.30.300.30">
    <property type="match status" value="1"/>
</dbReference>
<evidence type="ECO:0000256" key="3">
    <source>
        <dbReference type="ARBA" id="ARBA00022598"/>
    </source>
</evidence>
<evidence type="ECO:0000256" key="5">
    <source>
        <dbReference type="ARBA" id="ARBA00022840"/>
    </source>
</evidence>
<dbReference type="GO" id="GO:0031956">
    <property type="term" value="F:medium-chain fatty acid-CoA ligase activity"/>
    <property type="evidence" value="ECO:0007669"/>
    <property type="project" value="TreeGrafter"/>
</dbReference>
<evidence type="ECO:0000256" key="2">
    <source>
        <dbReference type="ARBA" id="ARBA00022428"/>
    </source>
</evidence>
<dbReference type="InterPro" id="IPR042099">
    <property type="entry name" value="ANL_N_sf"/>
</dbReference>
<proteinExistence type="inferred from homology"/>
<evidence type="ECO:0000256" key="4">
    <source>
        <dbReference type="ARBA" id="ARBA00022741"/>
    </source>
</evidence>
<dbReference type="PANTHER" id="PTHR43201:SF5">
    <property type="entry name" value="MEDIUM-CHAIN ACYL-COA LIGASE ACSF2, MITOCHONDRIAL"/>
    <property type="match status" value="1"/>
</dbReference>
<keyword evidence="5" id="KW-0067">ATP-binding</keyword>
<keyword evidence="3 8" id="KW-0436">Ligase</keyword>
<dbReference type="InterPro" id="IPR025110">
    <property type="entry name" value="AMP-bd_C"/>
</dbReference>
<comment type="similarity">
    <text evidence="1">Belongs to the ATP-dependent AMP-binding enzyme family.</text>
</comment>
<evidence type="ECO:0000256" key="1">
    <source>
        <dbReference type="ARBA" id="ARBA00006432"/>
    </source>
</evidence>